<dbReference type="EMBL" id="JAYMYQ010000001">
    <property type="protein sequence ID" value="KAK7361275.1"/>
    <property type="molecule type" value="Genomic_DNA"/>
</dbReference>
<organism evidence="1 2">
    <name type="scientific">Canavalia gladiata</name>
    <name type="common">Sword bean</name>
    <name type="synonym">Dolichos gladiatus</name>
    <dbReference type="NCBI Taxonomy" id="3824"/>
    <lineage>
        <taxon>Eukaryota</taxon>
        <taxon>Viridiplantae</taxon>
        <taxon>Streptophyta</taxon>
        <taxon>Embryophyta</taxon>
        <taxon>Tracheophyta</taxon>
        <taxon>Spermatophyta</taxon>
        <taxon>Magnoliopsida</taxon>
        <taxon>eudicotyledons</taxon>
        <taxon>Gunneridae</taxon>
        <taxon>Pentapetalae</taxon>
        <taxon>rosids</taxon>
        <taxon>fabids</taxon>
        <taxon>Fabales</taxon>
        <taxon>Fabaceae</taxon>
        <taxon>Papilionoideae</taxon>
        <taxon>50 kb inversion clade</taxon>
        <taxon>NPAAA clade</taxon>
        <taxon>indigoferoid/millettioid clade</taxon>
        <taxon>Phaseoleae</taxon>
        <taxon>Canavalia</taxon>
    </lineage>
</organism>
<evidence type="ECO:0000313" key="2">
    <source>
        <dbReference type="Proteomes" id="UP001367508"/>
    </source>
</evidence>
<evidence type="ECO:0000313" key="1">
    <source>
        <dbReference type="EMBL" id="KAK7361275.1"/>
    </source>
</evidence>
<name>A0AAN9MUJ3_CANGL</name>
<proteinExistence type="predicted"/>
<accession>A0AAN9MUJ3</accession>
<gene>
    <name evidence="1" type="ORF">VNO77_03324</name>
</gene>
<protein>
    <submittedName>
        <fullName evidence="1">Uncharacterized protein</fullName>
    </submittedName>
</protein>
<keyword evidence="2" id="KW-1185">Reference proteome</keyword>
<reference evidence="1 2" key="1">
    <citation type="submission" date="2024-01" db="EMBL/GenBank/DDBJ databases">
        <title>The genomes of 5 underutilized Papilionoideae crops provide insights into root nodulation and disease resistanc.</title>
        <authorList>
            <person name="Jiang F."/>
        </authorList>
    </citation>
    <scope>NUCLEOTIDE SEQUENCE [LARGE SCALE GENOMIC DNA]</scope>
    <source>
        <strain evidence="1">LVBAO_FW01</strain>
        <tissue evidence="1">Leaves</tissue>
    </source>
</reference>
<comment type="caution">
    <text evidence="1">The sequence shown here is derived from an EMBL/GenBank/DDBJ whole genome shotgun (WGS) entry which is preliminary data.</text>
</comment>
<sequence>MWKPIRLPNPIQAFWRLRKMYLQETTWPQLEIPLVKDHTQQCSTIVLYNLHKVMMHGSKGKKKRVAKASLRIRSLVFVATNFKFYALHRGDSVNGSCSTMFVVVRMKGLMGDSTMVLGLGSFMLRCPLILV</sequence>
<dbReference type="Proteomes" id="UP001367508">
    <property type="component" value="Unassembled WGS sequence"/>
</dbReference>
<dbReference type="AlphaFoldDB" id="A0AAN9MUJ3"/>